<accession>A0A0A9FEB2</accession>
<reference evidence="1" key="2">
    <citation type="journal article" date="2015" name="Data Brief">
        <title>Shoot transcriptome of the giant reed, Arundo donax.</title>
        <authorList>
            <person name="Barrero R.A."/>
            <person name="Guerrero F.D."/>
            <person name="Moolhuijzen P."/>
            <person name="Goolsby J.A."/>
            <person name="Tidwell J."/>
            <person name="Bellgard S.E."/>
            <person name="Bellgard M.I."/>
        </authorList>
    </citation>
    <scope>NUCLEOTIDE SEQUENCE</scope>
    <source>
        <tissue evidence="1">Shoot tissue taken approximately 20 cm above the soil surface</tissue>
    </source>
</reference>
<dbReference type="EMBL" id="GBRH01186506">
    <property type="protein sequence ID" value="JAE11390.1"/>
    <property type="molecule type" value="Transcribed_RNA"/>
</dbReference>
<evidence type="ECO:0000313" key="1">
    <source>
        <dbReference type="EMBL" id="JAE11390.1"/>
    </source>
</evidence>
<proteinExistence type="predicted"/>
<dbReference type="AlphaFoldDB" id="A0A0A9FEB2"/>
<sequence>MTSVKCITYCRMRKCYGSTPKMRPMTSRIKYHTGKRWRLQLQLR</sequence>
<protein>
    <submittedName>
        <fullName evidence="1">Uncharacterized protein</fullName>
    </submittedName>
</protein>
<reference evidence="1" key="1">
    <citation type="submission" date="2014-09" db="EMBL/GenBank/DDBJ databases">
        <authorList>
            <person name="Magalhaes I.L.F."/>
            <person name="Oliveira U."/>
            <person name="Santos F.R."/>
            <person name="Vidigal T.H.D.A."/>
            <person name="Brescovit A.D."/>
            <person name="Santos A.J."/>
        </authorList>
    </citation>
    <scope>NUCLEOTIDE SEQUENCE</scope>
    <source>
        <tissue evidence="1">Shoot tissue taken approximately 20 cm above the soil surface</tissue>
    </source>
</reference>
<organism evidence="1">
    <name type="scientific">Arundo donax</name>
    <name type="common">Giant reed</name>
    <name type="synonym">Donax arundinaceus</name>
    <dbReference type="NCBI Taxonomy" id="35708"/>
    <lineage>
        <taxon>Eukaryota</taxon>
        <taxon>Viridiplantae</taxon>
        <taxon>Streptophyta</taxon>
        <taxon>Embryophyta</taxon>
        <taxon>Tracheophyta</taxon>
        <taxon>Spermatophyta</taxon>
        <taxon>Magnoliopsida</taxon>
        <taxon>Liliopsida</taxon>
        <taxon>Poales</taxon>
        <taxon>Poaceae</taxon>
        <taxon>PACMAD clade</taxon>
        <taxon>Arundinoideae</taxon>
        <taxon>Arundineae</taxon>
        <taxon>Arundo</taxon>
    </lineage>
</organism>
<name>A0A0A9FEB2_ARUDO</name>